<dbReference type="AlphaFoldDB" id="A0A6J5E2J5"/>
<protein>
    <submittedName>
        <fullName evidence="2">Uncharacterized protein</fullName>
    </submittedName>
</protein>
<evidence type="ECO:0000313" key="2">
    <source>
        <dbReference type="EMBL" id="CAB3759631.1"/>
    </source>
</evidence>
<organism evidence="2 3">
    <name type="scientific">Paraburkholderia solisilvae</name>
    <dbReference type="NCBI Taxonomy" id="624376"/>
    <lineage>
        <taxon>Bacteria</taxon>
        <taxon>Pseudomonadati</taxon>
        <taxon>Pseudomonadota</taxon>
        <taxon>Betaproteobacteria</taxon>
        <taxon>Burkholderiales</taxon>
        <taxon>Burkholderiaceae</taxon>
        <taxon>Paraburkholderia</taxon>
    </lineage>
</organism>
<name>A0A6J5E2J5_9BURK</name>
<sequence>MALRTITHITCPCGHEGSIVESTYDDSRSHWYLATLRGLSHNGRYDGLDALFSETTPSCPTCGRSLGPEHTTRHEPHNLTSATVS</sequence>
<reference evidence="2 3" key="1">
    <citation type="submission" date="2020-04" db="EMBL/GenBank/DDBJ databases">
        <authorList>
            <person name="De Canck E."/>
        </authorList>
    </citation>
    <scope>NUCLEOTIDE SEQUENCE [LARGE SCALE GENOMIC DNA]</scope>
    <source>
        <strain evidence="2 3">LMG 29739</strain>
    </source>
</reference>
<evidence type="ECO:0000313" key="3">
    <source>
        <dbReference type="Proteomes" id="UP000494329"/>
    </source>
</evidence>
<dbReference type="Proteomes" id="UP000494329">
    <property type="component" value="Unassembled WGS sequence"/>
</dbReference>
<accession>A0A6J5E2J5</accession>
<proteinExistence type="predicted"/>
<feature type="region of interest" description="Disordered" evidence="1">
    <location>
        <begin position="62"/>
        <end position="85"/>
    </location>
</feature>
<dbReference type="EMBL" id="CADIKF010000023">
    <property type="protein sequence ID" value="CAB3759631.1"/>
    <property type="molecule type" value="Genomic_DNA"/>
</dbReference>
<keyword evidence="3" id="KW-1185">Reference proteome</keyword>
<evidence type="ECO:0000256" key="1">
    <source>
        <dbReference type="SAM" id="MobiDB-lite"/>
    </source>
</evidence>
<gene>
    <name evidence="2" type="ORF">LMG29739_03203</name>
</gene>